<gene>
    <name evidence="2" type="ORF">AVEN_50224_1</name>
</gene>
<protein>
    <submittedName>
        <fullName evidence="2">Uncharacterized protein</fullName>
    </submittedName>
</protein>
<organism evidence="2 3">
    <name type="scientific">Araneus ventricosus</name>
    <name type="common">Orbweaver spider</name>
    <name type="synonym">Epeira ventricosa</name>
    <dbReference type="NCBI Taxonomy" id="182803"/>
    <lineage>
        <taxon>Eukaryota</taxon>
        <taxon>Metazoa</taxon>
        <taxon>Ecdysozoa</taxon>
        <taxon>Arthropoda</taxon>
        <taxon>Chelicerata</taxon>
        <taxon>Arachnida</taxon>
        <taxon>Araneae</taxon>
        <taxon>Araneomorphae</taxon>
        <taxon>Entelegynae</taxon>
        <taxon>Araneoidea</taxon>
        <taxon>Araneidae</taxon>
        <taxon>Araneus</taxon>
    </lineage>
</organism>
<evidence type="ECO:0000256" key="1">
    <source>
        <dbReference type="SAM" id="MobiDB-lite"/>
    </source>
</evidence>
<feature type="region of interest" description="Disordered" evidence="1">
    <location>
        <begin position="33"/>
        <end position="68"/>
    </location>
</feature>
<dbReference type="Proteomes" id="UP000499080">
    <property type="component" value="Unassembled WGS sequence"/>
</dbReference>
<evidence type="ECO:0000313" key="3">
    <source>
        <dbReference type="Proteomes" id="UP000499080"/>
    </source>
</evidence>
<keyword evidence="3" id="KW-1185">Reference proteome</keyword>
<evidence type="ECO:0000313" key="2">
    <source>
        <dbReference type="EMBL" id="GBN74665.1"/>
    </source>
</evidence>
<reference evidence="2 3" key="1">
    <citation type="journal article" date="2019" name="Sci. Rep.">
        <title>Orb-weaving spider Araneus ventricosus genome elucidates the spidroin gene catalogue.</title>
        <authorList>
            <person name="Kono N."/>
            <person name="Nakamura H."/>
            <person name="Ohtoshi R."/>
            <person name="Moran D.A.P."/>
            <person name="Shinohara A."/>
            <person name="Yoshida Y."/>
            <person name="Fujiwara M."/>
            <person name="Mori M."/>
            <person name="Tomita M."/>
            <person name="Arakawa K."/>
        </authorList>
    </citation>
    <scope>NUCLEOTIDE SEQUENCE [LARGE SCALE GENOMIC DNA]</scope>
</reference>
<dbReference type="EMBL" id="BGPR01016955">
    <property type="protein sequence ID" value="GBN74665.1"/>
    <property type="molecule type" value="Genomic_DNA"/>
</dbReference>
<sequence>MGLSHRISIDSTLPKPHSVLVEELAHQSIMPMNASSQSPTYGTPQPTTSASMVPKHSQQFNSSLSRVQRLTPNPKFSANFSQIATSVTEYPLPPAMREFKTSQISTVHPTSSPLPQYHHPFSLKMEGLVSPVQYSTSPSLQPIIP</sequence>
<accession>A0A4Y2RIE0</accession>
<comment type="caution">
    <text evidence="2">The sequence shown here is derived from an EMBL/GenBank/DDBJ whole genome shotgun (WGS) entry which is preliminary data.</text>
</comment>
<dbReference type="AlphaFoldDB" id="A0A4Y2RIE0"/>
<name>A0A4Y2RIE0_ARAVE</name>
<proteinExistence type="predicted"/>